<evidence type="ECO:0000256" key="11">
    <source>
        <dbReference type="ARBA" id="ARBA00023180"/>
    </source>
</evidence>
<keyword evidence="7 15" id="KW-0106">Calcium</keyword>
<feature type="binding site" evidence="15">
    <location>
        <position position="653"/>
    </location>
    <ligand>
        <name>Ca(2+)</name>
        <dbReference type="ChEBI" id="CHEBI:29108"/>
        <label>2</label>
    </ligand>
</feature>
<feature type="transmembrane region" description="Helical" evidence="18">
    <location>
        <begin position="407"/>
        <end position="427"/>
    </location>
</feature>
<keyword evidence="5" id="KW-0349">Heme</keyword>
<evidence type="ECO:0000256" key="12">
    <source>
        <dbReference type="ARBA" id="ARBA00023324"/>
    </source>
</evidence>
<evidence type="ECO:0000256" key="5">
    <source>
        <dbReference type="ARBA" id="ARBA00022617"/>
    </source>
</evidence>
<evidence type="ECO:0000256" key="17">
    <source>
        <dbReference type="PIRSR" id="PIRSR600823-5"/>
    </source>
</evidence>
<evidence type="ECO:0000256" key="16">
    <source>
        <dbReference type="PIRSR" id="PIRSR600823-4"/>
    </source>
</evidence>
<dbReference type="InterPro" id="IPR019793">
    <property type="entry name" value="Peroxidases_heam-ligand_BS"/>
</dbReference>
<dbReference type="InterPro" id="IPR033905">
    <property type="entry name" value="Secretory_peroxidase"/>
</dbReference>
<dbReference type="AlphaFoldDB" id="A0A4Y7LG51"/>
<dbReference type="PROSITE" id="PS50873">
    <property type="entry name" value="PEROXIDASE_4"/>
    <property type="match status" value="2"/>
</dbReference>
<dbReference type="GO" id="GO:0006979">
    <property type="term" value="P:response to oxidative stress"/>
    <property type="evidence" value="ECO:0007669"/>
    <property type="project" value="InterPro"/>
</dbReference>
<dbReference type="FunFam" id="1.10.420.10:FF:000001">
    <property type="entry name" value="Peroxidase"/>
    <property type="match status" value="2"/>
</dbReference>
<dbReference type="PANTHER" id="PTHR31388:SF139">
    <property type="entry name" value="PEROXIDASE 53"/>
    <property type="match status" value="1"/>
</dbReference>
<dbReference type="EC" id="1.11.1.7" evidence="3"/>
<evidence type="ECO:0000256" key="13">
    <source>
        <dbReference type="PIRSR" id="PIRSR600823-1"/>
    </source>
</evidence>
<dbReference type="PROSITE" id="PS00436">
    <property type="entry name" value="PEROXIDASE_2"/>
    <property type="match status" value="2"/>
</dbReference>
<comment type="cofactor">
    <cofactor evidence="15">
        <name>Ca(2+)</name>
        <dbReference type="ChEBI" id="CHEBI:29108"/>
    </cofactor>
    <text evidence="15">Binds 2 calcium ions per subunit.</text>
</comment>
<dbReference type="Gramene" id="RZC83271">
    <property type="protein sequence ID" value="RZC83271"/>
    <property type="gene ID" value="C5167_046059"/>
</dbReference>
<dbReference type="Proteomes" id="UP000316621">
    <property type="component" value="Chromosome 11"/>
</dbReference>
<feature type="disulfide bond" evidence="17">
    <location>
        <begin position="608"/>
        <end position="640"/>
    </location>
</feature>
<dbReference type="PRINTS" id="PR00458">
    <property type="entry name" value="PEROXIDASE"/>
</dbReference>
<dbReference type="Gene3D" id="1.10.520.10">
    <property type="match status" value="2"/>
</dbReference>
<dbReference type="GO" id="GO:0140825">
    <property type="term" value="F:lactoperoxidase activity"/>
    <property type="evidence" value="ECO:0007669"/>
    <property type="project" value="UniProtKB-EC"/>
</dbReference>
<feature type="binding site" evidence="15">
    <location>
        <position position="496"/>
    </location>
    <ligand>
        <name>Ca(2+)</name>
        <dbReference type="ChEBI" id="CHEBI:29108"/>
        <label>1</label>
    </ligand>
</feature>
<feature type="domain" description="Plant heme peroxidase family profile" evidence="19">
    <location>
        <begin position="433"/>
        <end position="735"/>
    </location>
</feature>
<feature type="binding site" evidence="15">
    <location>
        <position position="484"/>
    </location>
    <ligand>
        <name>Ca(2+)</name>
        <dbReference type="ChEBI" id="CHEBI:29108"/>
        <label>1</label>
    </ligand>
</feature>
<evidence type="ECO:0000313" key="21">
    <source>
        <dbReference type="Proteomes" id="UP000316621"/>
    </source>
</evidence>
<evidence type="ECO:0000256" key="9">
    <source>
        <dbReference type="ARBA" id="ARBA00023004"/>
    </source>
</evidence>
<sequence length="746" mass="80476">MTISVKSVFYPIVAIKPAAAAITKPSYIGNGRSSSQSKYQEESQERYRSSIMTMKTSKIVITSSYNPIAIIVVAMLCLSSMPSVKSQLTSNFYATTCPSLFQIVRREVKSAIKNEMRMAASLVRLHFHDCFVNGCDASILLDGDDGEKFAFPNINSVRGYDVVDTIKKALEDKCSGVVSCADILAWQLENLGGPSWKVRFGRRDGIISNQTKANLALPSPFENVTAIISKFSDVGLNITDVVALSGAHTIGSAKCATFSTRLVNFSGSGAPDQTMHTDMVTDLQSVCPQNGDGNKTVALDRNSTDLFDNHYFKNLLEKKGLLSSDQVLYSSDSAAATTKSIVESYSNDSQLFFLNFATSMFKMGNISPLTGTNGEILRKSPIFEINYLTLEVVLQINNRERSRKMGFSTFSIVFKITICLLSFSILFGSSNAQLNATFYASTCPNVSSIVRGVIQQTLQSDPRIGASLLRLHFHDCFVNGCDGSILLDDSSNIQSEKNAAPNSNSIRGFDIIDSIKTAVENSCSGVVSCADILAISAEASVSLAGGPSWNVLMGRRDSITANQAGANTSIPSPSEGLTNITTKFSNVGLNVTDLVALSGAHTFGRAQCRNFASRLYNFSRSGNPDPTLNTTYLSTLQQACPPNGNGSVLINLDQNTADSFDNNYFSNLQTNQGLLQSDQELFSTNGSASIAIVNSFSSNQTTFFENFVQAIIKMGNISPLTGSNGEIRSDCKKVNGATSSSVRMDQ</sequence>
<evidence type="ECO:0000313" key="20">
    <source>
        <dbReference type="EMBL" id="RZC83271.1"/>
    </source>
</evidence>
<evidence type="ECO:0000256" key="10">
    <source>
        <dbReference type="ARBA" id="ARBA00023157"/>
    </source>
</evidence>
<evidence type="ECO:0000256" key="2">
    <source>
        <dbReference type="ARBA" id="ARBA00006873"/>
    </source>
</evidence>
<dbReference type="InterPro" id="IPR002016">
    <property type="entry name" value="Haem_peroxidase"/>
</dbReference>
<feature type="binding site" evidence="15">
    <location>
        <position position="602"/>
    </location>
    <ligand>
        <name>Ca(2+)</name>
        <dbReference type="ChEBI" id="CHEBI:29108"/>
        <label>2</label>
    </ligand>
</feature>
<proteinExistence type="inferred from homology"/>
<evidence type="ECO:0000256" key="14">
    <source>
        <dbReference type="PIRSR" id="PIRSR600823-2"/>
    </source>
</evidence>
<evidence type="ECO:0000256" key="4">
    <source>
        <dbReference type="ARBA" id="ARBA00022559"/>
    </source>
</evidence>
<keyword evidence="10 17" id="KW-1015">Disulfide bond</keyword>
<keyword evidence="8" id="KW-0560">Oxidoreductase</keyword>
<evidence type="ECO:0000256" key="1">
    <source>
        <dbReference type="ARBA" id="ARBA00000189"/>
    </source>
</evidence>
<dbReference type="GO" id="GO:0042744">
    <property type="term" value="P:hydrogen peroxide catabolic process"/>
    <property type="evidence" value="ECO:0007669"/>
    <property type="project" value="UniProtKB-KW"/>
</dbReference>
<feature type="binding site" evidence="15">
    <location>
        <position position="480"/>
    </location>
    <ligand>
        <name>Ca(2+)</name>
        <dbReference type="ChEBI" id="CHEBI:29108"/>
        <label>1</label>
    </ligand>
</feature>
<feature type="binding site" evidence="15">
    <location>
        <position position="656"/>
    </location>
    <ligand>
        <name>Ca(2+)</name>
        <dbReference type="ChEBI" id="CHEBI:29108"/>
        <label>2</label>
    </ligand>
</feature>
<dbReference type="SUPFAM" id="SSF48113">
    <property type="entry name" value="Heme-dependent peroxidases"/>
    <property type="match status" value="2"/>
</dbReference>
<dbReference type="GO" id="GO:0020037">
    <property type="term" value="F:heme binding"/>
    <property type="evidence" value="ECO:0007669"/>
    <property type="project" value="InterPro"/>
</dbReference>
<dbReference type="InterPro" id="IPR000823">
    <property type="entry name" value="Peroxidase_pln"/>
</dbReference>
<feature type="domain" description="Plant heme peroxidase family profile" evidence="19">
    <location>
        <begin position="87"/>
        <end position="384"/>
    </location>
</feature>
<keyword evidence="11" id="KW-0325">Glycoprotein</keyword>
<dbReference type="FunFam" id="1.10.520.10:FF:000001">
    <property type="entry name" value="Peroxidase"/>
    <property type="match status" value="1"/>
</dbReference>
<feature type="binding site" evidence="15">
    <location>
        <position position="475"/>
    </location>
    <ligand>
        <name>Ca(2+)</name>
        <dbReference type="ChEBI" id="CHEBI:29108"/>
        <label>1</label>
    </ligand>
</feature>
<feature type="disulfide bond" evidence="17">
    <location>
        <begin position="476"/>
        <end position="481"/>
    </location>
</feature>
<name>A0A4Y7LG51_PAPSO</name>
<feature type="binding site" evidence="15">
    <location>
        <position position="661"/>
    </location>
    <ligand>
        <name>Ca(2+)</name>
        <dbReference type="ChEBI" id="CHEBI:29108"/>
        <label>2</label>
    </ligand>
</feature>
<dbReference type="EMBL" id="CM010725">
    <property type="protein sequence ID" value="RZC83271.1"/>
    <property type="molecule type" value="Genomic_DNA"/>
</dbReference>
<comment type="cofactor">
    <cofactor evidence="15">
        <name>heme b</name>
        <dbReference type="ChEBI" id="CHEBI:60344"/>
    </cofactor>
    <text evidence="15">Binds 1 heme b (iron(II)-protoporphyrin IX) group per subunit.</text>
</comment>
<organism evidence="20 21">
    <name type="scientific">Papaver somniferum</name>
    <name type="common">Opium poppy</name>
    <dbReference type="NCBI Taxonomy" id="3469"/>
    <lineage>
        <taxon>Eukaryota</taxon>
        <taxon>Viridiplantae</taxon>
        <taxon>Streptophyta</taxon>
        <taxon>Embryophyta</taxon>
        <taxon>Tracheophyta</taxon>
        <taxon>Spermatophyta</taxon>
        <taxon>Magnoliopsida</taxon>
        <taxon>Ranunculales</taxon>
        <taxon>Papaveraceae</taxon>
        <taxon>Papaveroideae</taxon>
        <taxon>Papaver</taxon>
    </lineage>
</organism>
<evidence type="ECO:0000256" key="7">
    <source>
        <dbReference type="ARBA" id="ARBA00022837"/>
    </source>
</evidence>
<keyword evidence="18" id="KW-0472">Membrane</keyword>
<keyword evidence="18" id="KW-1133">Transmembrane helix</keyword>
<dbReference type="InterPro" id="IPR019794">
    <property type="entry name" value="Peroxidases_AS"/>
</dbReference>
<keyword evidence="18" id="KW-0812">Transmembrane</keyword>
<feature type="binding site" evidence="15">
    <location>
        <position position="478"/>
    </location>
    <ligand>
        <name>Ca(2+)</name>
        <dbReference type="ChEBI" id="CHEBI:29108"/>
        <label>1</label>
    </ligand>
</feature>
<reference evidence="20 21" key="1">
    <citation type="journal article" date="2018" name="Science">
        <title>The opium poppy genome and morphinan production.</title>
        <authorList>
            <person name="Guo L."/>
            <person name="Winzer T."/>
            <person name="Yang X."/>
            <person name="Li Y."/>
            <person name="Ning Z."/>
            <person name="He Z."/>
            <person name="Teodor R."/>
            <person name="Lu Y."/>
            <person name="Bowser T.A."/>
            <person name="Graham I.A."/>
            <person name="Ye K."/>
        </authorList>
    </citation>
    <scope>NUCLEOTIDE SEQUENCE [LARGE SCALE GENOMIC DNA]</scope>
    <source>
        <strain evidence="21">cv. HN1</strain>
        <tissue evidence="20">Leaves</tissue>
    </source>
</reference>
<feature type="disulfide bond" evidence="17">
    <location>
        <begin position="443"/>
        <end position="523"/>
    </location>
</feature>
<gene>
    <name evidence="20" type="ORF">C5167_046059</name>
</gene>
<dbReference type="Gene3D" id="1.10.420.10">
    <property type="entry name" value="Peroxidase, domain 2"/>
    <property type="match status" value="2"/>
</dbReference>
<dbReference type="STRING" id="3469.A0A4Y7LG51"/>
<dbReference type="InterPro" id="IPR010255">
    <property type="entry name" value="Haem_peroxidase_sf"/>
</dbReference>
<protein>
    <recommendedName>
        <fullName evidence="3">peroxidase</fullName>
        <ecNumber evidence="3">1.11.1.7</ecNumber>
    </recommendedName>
</protein>
<feature type="transmembrane region" description="Helical" evidence="18">
    <location>
        <begin position="59"/>
        <end position="78"/>
    </location>
</feature>
<keyword evidence="21" id="KW-1185">Reference proteome</keyword>
<accession>A0A4Y7LG51</accession>
<feature type="binding site" description="axial binding residue" evidence="15">
    <location>
        <position position="601"/>
    </location>
    <ligand>
        <name>heme b</name>
        <dbReference type="ChEBI" id="CHEBI:60344"/>
    </ligand>
    <ligandPart>
        <name>Fe</name>
        <dbReference type="ChEBI" id="CHEBI:18248"/>
    </ligandPart>
</feature>
<dbReference type="OMA" id="FVMAFRD"/>
<keyword evidence="12" id="KW-0376">Hydrogen peroxide</keyword>
<feature type="binding site" evidence="14">
    <location>
        <position position="571"/>
    </location>
    <ligand>
        <name>substrate</name>
    </ligand>
</feature>
<evidence type="ECO:0000256" key="15">
    <source>
        <dbReference type="PIRSR" id="PIRSR600823-3"/>
    </source>
</evidence>
<evidence type="ECO:0000259" key="19">
    <source>
        <dbReference type="PROSITE" id="PS50873"/>
    </source>
</evidence>
<keyword evidence="6 15" id="KW-0479">Metal-binding</keyword>
<feature type="site" description="Transition state stabilizer" evidence="16">
    <location>
        <position position="470"/>
    </location>
</feature>
<feature type="disulfide bond" evidence="17">
    <location>
        <begin position="529"/>
        <end position="731"/>
    </location>
</feature>
<evidence type="ECO:0000256" key="18">
    <source>
        <dbReference type="SAM" id="Phobius"/>
    </source>
</evidence>
<dbReference type="PRINTS" id="PR00461">
    <property type="entry name" value="PLPEROXIDASE"/>
</dbReference>
<feature type="binding site" evidence="15">
    <location>
        <position position="482"/>
    </location>
    <ligand>
        <name>Ca(2+)</name>
        <dbReference type="ChEBI" id="CHEBI:29108"/>
        <label>1</label>
    </ligand>
</feature>
<evidence type="ECO:0000256" key="8">
    <source>
        <dbReference type="ARBA" id="ARBA00023002"/>
    </source>
</evidence>
<dbReference type="PANTHER" id="PTHR31388">
    <property type="entry name" value="PEROXIDASE 72-RELATED"/>
    <property type="match status" value="1"/>
</dbReference>
<evidence type="ECO:0000256" key="6">
    <source>
        <dbReference type="ARBA" id="ARBA00022723"/>
    </source>
</evidence>
<keyword evidence="4" id="KW-0575">Peroxidase</keyword>
<keyword evidence="9 15" id="KW-0408">Iron</keyword>
<dbReference type="Pfam" id="PF00141">
    <property type="entry name" value="peroxidase"/>
    <property type="match status" value="2"/>
</dbReference>
<feature type="active site" description="Proton acceptor" evidence="13">
    <location>
        <position position="474"/>
    </location>
</feature>
<evidence type="ECO:0000256" key="3">
    <source>
        <dbReference type="ARBA" id="ARBA00012313"/>
    </source>
</evidence>
<dbReference type="PROSITE" id="PS00435">
    <property type="entry name" value="PEROXIDASE_1"/>
    <property type="match status" value="2"/>
</dbReference>
<dbReference type="GO" id="GO:0046872">
    <property type="term" value="F:metal ion binding"/>
    <property type="evidence" value="ECO:0007669"/>
    <property type="project" value="UniProtKB-KW"/>
</dbReference>
<comment type="catalytic activity">
    <reaction evidence="1">
        <text>2 a phenolic donor + H2O2 = 2 a phenolic radical donor + 2 H2O</text>
        <dbReference type="Rhea" id="RHEA:56136"/>
        <dbReference type="ChEBI" id="CHEBI:15377"/>
        <dbReference type="ChEBI" id="CHEBI:16240"/>
        <dbReference type="ChEBI" id="CHEBI:139520"/>
        <dbReference type="ChEBI" id="CHEBI:139521"/>
        <dbReference type="EC" id="1.11.1.7"/>
    </reaction>
</comment>
<comment type="similarity">
    <text evidence="2">Belongs to the peroxidase family. Ascorbate peroxidase subfamily.</text>
</comment>
<dbReference type="CDD" id="cd00693">
    <property type="entry name" value="secretory_peroxidase"/>
    <property type="match status" value="2"/>
</dbReference>